<comment type="caution">
    <text evidence="1">The sequence shown here is derived from an EMBL/GenBank/DDBJ whole genome shotgun (WGS) entry which is preliminary data.</text>
</comment>
<dbReference type="AlphaFoldDB" id="A0A9W6RH54"/>
<protein>
    <submittedName>
        <fullName evidence="1">Uncharacterized protein</fullName>
    </submittedName>
</protein>
<dbReference type="RefSeq" id="WP_285619384.1">
    <property type="nucleotide sequence ID" value="NZ_BSTJ01000002.1"/>
</dbReference>
<proteinExistence type="predicted"/>
<dbReference type="EMBL" id="BSTJ01000002">
    <property type="protein sequence ID" value="GLY73825.1"/>
    <property type="molecule type" value="Genomic_DNA"/>
</dbReference>
<dbReference type="Proteomes" id="UP001165135">
    <property type="component" value="Unassembled WGS sequence"/>
</dbReference>
<evidence type="ECO:0000313" key="2">
    <source>
        <dbReference type="Proteomes" id="UP001165135"/>
    </source>
</evidence>
<accession>A0A9W6RH54</accession>
<evidence type="ECO:0000313" key="1">
    <source>
        <dbReference type="EMBL" id="GLY73825.1"/>
    </source>
</evidence>
<sequence>MSSARLGVLAGAVLLLVLASTVGWYAFRVVLKSGPGCVVTAVSGTGSGDYTLTTTQADNAATIAGVGMRMGVPDRAVSVALATAMQESGLVDLAGGDRDSAGLFQHSAKPDAYANWEPEARALASALAGERAAALSCHDLATTTAAVTELGTTSISGTHGRARGWAFSGWLVAHAARLGIEQVSFGGDTWTASSGKWSPASVATDVLSLREVADSRS</sequence>
<organism evidence="1 2">
    <name type="scientific">Actinoallomurus iriomotensis</name>
    <dbReference type="NCBI Taxonomy" id="478107"/>
    <lineage>
        <taxon>Bacteria</taxon>
        <taxon>Bacillati</taxon>
        <taxon>Actinomycetota</taxon>
        <taxon>Actinomycetes</taxon>
        <taxon>Streptosporangiales</taxon>
        <taxon>Thermomonosporaceae</taxon>
        <taxon>Actinoallomurus</taxon>
    </lineage>
</organism>
<reference evidence="1" key="1">
    <citation type="submission" date="2023-03" db="EMBL/GenBank/DDBJ databases">
        <title>Actinoallomurus iriomotensis NBRC 103681.</title>
        <authorList>
            <person name="Ichikawa N."/>
            <person name="Sato H."/>
            <person name="Tonouchi N."/>
        </authorList>
    </citation>
    <scope>NUCLEOTIDE SEQUENCE</scope>
    <source>
        <strain evidence="1">NBRC 103681</strain>
    </source>
</reference>
<gene>
    <name evidence="1" type="ORF">Airi01_020920</name>
</gene>
<name>A0A9W6RH54_9ACTN</name>